<protein>
    <submittedName>
        <fullName evidence="4">Amidase</fullName>
    </submittedName>
</protein>
<sequence length="453" mass="46661">MSAQALKLDIGALTAAYARGVHEPVTVLQALLAEVGADAQGLNAFCHLDAEGALAQAQASAARWQAGRALGPLDGVPVSIKDLLPVAGWPTRRGSLSTAGDPPAAQDAPLVAQLRAAGAVLFGKTTTTEFGWTIESSNPHAGTTRNPRDASRCAGGSSSGAAAQVAAGWGPLAVGSDAGGSVRIPAAWCGVVGFKPTFGAIPAAPQSAFAEFAHFGPLTRSVADCARAMAVLGQADARDPASLYPRTPAQRPAQLRIGWSLALGAPTPLDPAIARALQALLERLAAAGHQLVALPALGLDADQAMWTVWQSRVHESFVDWSDAQRAALAPALQRLWEQGAEVAPARLARARAQLRGLAGALAQQFAGIDVLLTPAAPTVAPPLPAAPDTQPRNWFAGNGYCYPFNLTQQPALSLPLGRDAQGLPFGLQVVGRRYADELVLHVGRVVEGMLAAG</sequence>
<dbReference type="SUPFAM" id="SSF75304">
    <property type="entry name" value="Amidase signature (AS) enzymes"/>
    <property type="match status" value="1"/>
</dbReference>
<dbReference type="PANTHER" id="PTHR11895:SF7">
    <property type="entry name" value="GLUTAMYL-TRNA(GLN) AMIDOTRANSFERASE SUBUNIT A, MITOCHONDRIAL"/>
    <property type="match status" value="1"/>
</dbReference>
<dbReference type="EMBL" id="BMYK01000023">
    <property type="protein sequence ID" value="GHC97266.1"/>
    <property type="molecule type" value="Genomic_DNA"/>
</dbReference>
<dbReference type="InterPro" id="IPR020556">
    <property type="entry name" value="Amidase_CS"/>
</dbReference>
<dbReference type="Proteomes" id="UP000626210">
    <property type="component" value="Unassembled WGS sequence"/>
</dbReference>
<comment type="caution">
    <text evidence="4">The sequence shown here is derived from an EMBL/GenBank/DDBJ whole genome shotgun (WGS) entry which is preliminary data.</text>
</comment>
<accession>A0ABQ3G8M2</accession>
<dbReference type="PANTHER" id="PTHR11895">
    <property type="entry name" value="TRANSAMIDASE"/>
    <property type="match status" value="1"/>
</dbReference>
<evidence type="ECO:0000256" key="2">
    <source>
        <dbReference type="SAM" id="MobiDB-lite"/>
    </source>
</evidence>
<dbReference type="Pfam" id="PF01425">
    <property type="entry name" value="Amidase"/>
    <property type="match status" value="1"/>
</dbReference>
<name>A0ABQ3G8M2_9BURK</name>
<dbReference type="RefSeq" id="WP_189689772.1">
    <property type="nucleotide sequence ID" value="NZ_BMYK01000023.1"/>
</dbReference>
<evidence type="ECO:0000313" key="5">
    <source>
        <dbReference type="Proteomes" id="UP000626210"/>
    </source>
</evidence>
<reference evidence="5" key="1">
    <citation type="journal article" date="2019" name="Int. J. Syst. Evol. Microbiol.">
        <title>The Global Catalogue of Microorganisms (GCM) 10K type strain sequencing project: providing services to taxonomists for standard genome sequencing and annotation.</title>
        <authorList>
            <consortium name="The Broad Institute Genomics Platform"/>
            <consortium name="The Broad Institute Genome Sequencing Center for Infectious Disease"/>
            <person name="Wu L."/>
            <person name="Ma J."/>
        </authorList>
    </citation>
    <scope>NUCLEOTIDE SEQUENCE [LARGE SCALE GENOMIC DNA]</scope>
    <source>
        <strain evidence="5">KCTC 23314</strain>
    </source>
</reference>
<evidence type="ECO:0000313" key="4">
    <source>
        <dbReference type="EMBL" id="GHC97266.1"/>
    </source>
</evidence>
<dbReference type="InterPro" id="IPR000120">
    <property type="entry name" value="Amidase"/>
</dbReference>
<feature type="compositionally biased region" description="Polar residues" evidence="2">
    <location>
        <begin position="133"/>
        <end position="145"/>
    </location>
</feature>
<dbReference type="InterPro" id="IPR023631">
    <property type="entry name" value="Amidase_dom"/>
</dbReference>
<evidence type="ECO:0000259" key="3">
    <source>
        <dbReference type="Pfam" id="PF01425"/>
    </source>
</evidence>
<dbReference type="PROSITE" id="PS00571">
    <property type="entry name" value="AMIDASES"/>
    <property type="match status" value="1"/>
</dbReference>
<feature type="domain" description="Amidase" evidence="3">
    <location>
        <begin position="27"/>
        <end position="440"/>
    </location>
</feature>
<gene>
    <name evidence="4" type="primary">amiE</name>
    <name evidence="4" type="ORF">GCM10007320_51940</name>
</gene>
<organism evidence="4 5">
    <name type="scientific">Pseudorhodoferax aquiterrae</name>
    <dbReference type="NCBI Taxonomy" id="747304"/>
    <lineage>
        <taxon>Bacteria</taxon>
        <taxon>Pseudomonadati</taxon>
        <taxon>Pseudomonadota</taxon>
        <taxon>Betaproteobacteria</taxon>
        <taxon>Burkholderiales</taxon>
        <taxon>Comamonadaceae</taxon>
    </lineage>
</organism>
<keyword evidence="5" id="KW-1185">Reference proteome</keyword>
<feature type="region of interest" description="Disordered" evidence="2">
    <location>
        <begin position="133"/>
        <end position="157"/>
    </location>
</feature>
<proteinExistence type="inferred from homology"/>
<dbReference type="Gene3D" id="3.90.1300.10">
    <property type="entry name" value="Amidase signature (AS) domain"/>
    <property type="match status" value="1"/>
</dbReference>
<evidence type="ECO:0000256" key="1">
    <source>
        <dbReference type="ARBA" id="ARBA00009199"/>
    </source>
</evidence>
<comment type="similarity">
    <text evidence="1">Belongs to the amidase family.</text>
</comment>
<dbReference type="InterPro" id="IPR036928">
    <property type="entry name" value="AS_sf"/>
</dbReference>